<dbReference type="Proteomes" id="UP000095780">
    <property type="component" value="Unassembled WGS sequence"/>
</dbReference>
<evidence type="ECO:0000256" key="4">
    <source>
        <dbReference type="ARBA" id="ARBA00022475"/>
    </source>
</evidence>
<keyword evidence="4 10" id="KW-1003">Cell membrane</keyword>
<feature type="transmembrane region" description="Helical" evidence="11">
    <location>
        <begin position="275"/>
        <end position="296"/>
    </location>
</feature>
<proteinExistence type="inferred from homology"/>
<dbReference type="EMBL" id="QROY01000004">
    <property type="protein sequence ID" value="RHL69215.1"/>
    <property type="molecule type" value="Genomic_DNA"/>
</dbReference>
<dbReference type="InterPro" id="IPR058204">
    <property type="entry name" value="FtsX_firmicutes-type"/>
</dbReference>
<sequence>MKIRSLAYHIKDGFKNIHRNKMFSLASIATITACIFLFGVFYSIVVNFQYMIKKAETEVCVTVFFDENLSETDIKKLGDEISKREEVSRVQYVSADDAWESFKGEYFAAYPELAEGFKDDNPLANSSSYEVYLKDASNQGTLVKYLENKDGIRQVNRSEVTASGLASAARLVSYVAVAVIVVLLAVSIFLITNTIVIGITVRKDEISIMKYIGATDAFVNAPFFVEGIVIGLIGAIIPVAILRYIYGGVVNFVLGKFSVLQNILAFMPASEVFEVLIPVAVILGIGIGLIGSFFAVRKHADV</sequence>
<evidence type="ECO:0000259" key="13">
    <source>
        <dbReference type="Pfam" id="PF18075"/>
    </source>
</evidence>
<evidence type="ECO:0000256" key="3">
    <source>
        <dbReference type="ARBA" id="ARBA00021907"/>
    </source>
</evidence>
<name>A0A174ZH80_9FIRM</name>
<evidence type="ECO:0000256" key="1">
    <source>
        <dbReference type="ARBA" id="ARBA00004651"/>
    </source>
</evidence>
<evidence type="ECO:0000256" key="11">
    <source>
        <dbReference type="SAM" id="Phobius"/>
    </source>
</evidence>
<feature type="transmembrane region" description="Helical" evidence="11">
    <location>
        <begin position="171"/>
        <end position="201"/>
    </location>
</feature>
<dbReference type="GO" id="GO:0051301">
    <property type="term" value="P:cell division"/>
    <property type="evidence" value="ECO:0007669"/>
    <property type="project" value="UniProtKB-KW"/>
</dbReference>
<dbReference type="Proteomes" id="UP000095621">
    <property type="component" value="Unassembled WGS sequence"/>
</dbReference>
<evidence type="ECO:0000313" key="16">
    <source>
        <dbReference type="EMBL" id="MSC58052.1"/>
    </source>
</evidence>
<reference evidence="17 20" key="2">
    <citation type="submission" date="2018-08" db="EMBL/GenBank/DDBJ databases">
        <title>A genome reference for cultivated species of the human gut microbiota.</title>
        <authorList>
            <person name="Zou Y."/>
            <person name="Xue W."/>
            <person name="Luo G."/>
        </authorList>
    </citation>
    <scope>NUCLEOTIDE SEQUENCE [LARGE SCALE GENOMIC DNA]</scope>
    <source>
        <strain evidence="17 20">AF36-7BH</strain>
    </source>
</reference>
<evidence type="ECO:0000259" key="12">
    <source>
        <dbReference type="Pfam" id="PF02687"/>
    </source>
</evidence>
<reference evidence="16 21" key="3">
    <citation type="journal article" date="2019" name="Nat. Med.">
        <title>A library of human gut bacterial isolates paired with longitudinal multiomics data enables mechanistic microbiome research.</title>
        <authorList>
            <person name="Poyet M."/>
            <person name="Groussin M."/>
            <person name="Gibbons S.M."/>
            <person name="Avila-Pacheco J."/>
            <person name="Jiang X."/>
            <person name="Kearney S.M."/>
            <person name="Perrotta A.R."/>
            <person name="Berdy B."/>
            <person name="Zhao S."/>
            <person name="Lieberman T.D."/>
            <person name="Swanson P.K."/>
            <person name="Smith M."/>
            <person name="Roesemann S."/>
            <person name="Alexander J.E."/>
            <person name="Rich S.A."/>
            <person name="Livny J."/>
            <person name="Vlamakis H."/>
            <person name="Clish C."/>
            <person name="Bullock K."/>
            <person name="Deik A."/>
            <person name="Scott J."/>
            <person name="Pierce K.A."/>
            <person name="Xavier R.J."/>
            <person name="Alm E.J."/>
        </authorList>
    </citation>
    <scope>NUCLEOTIDE SEQUENCE [LARGE SCALE GENOMIC DNA]</scope>
    <source>
        <strain evidence="16 21">BIOML-A1</strain>
    </source>
</reference>
<evidence type="ECO:0000313" key="18">
    <source>
        <dbReference type="Proteomes" id="UP000095621"/>
    </source>
</evidence>
<dbReference type="Pfam" id="PF02687">
    <property type="entry name" value="FtsX"/>
    <property type="match status" value="1"/>
</dbReference>
<dbReference type="Proteomes" id="UP000285201">
    <property type="component" value="Unassembled WGS sequence"/>
</dbReference>
<feature type="transmembrane region" description="Helical" evidence="11">
    <location>
        <begin position="22"/>
        <end position="45"/>
    </location>
</feature>
<keyword evidence="6 11" id="KW-0812">Transmembrane</keyword>
<keyword evidence="5 10" id="KW-0132">Cell division</keyword>
<keyword evidence="8 10" id="KW-0472">Membrane</keyword>
<accession>A0A174ZH80</accession>
<keyword evidence="7 11" id="KW-1133">Transmembrane helix</keyword>
<dbReference type="EMBL" id="WKRD01000008">
    <property type="protein sequence ID" value="MSC58052.1"/>
    <property type="molecule type" value="Genomic_DNA"/>
</dbReference>
<feature type="transmembrane region" description="Helical" evidence="11">
    <location>
        <begin position="249"/>
        <end position="269"/>
    </location>
</feature>
<feature type="transmembrane region" description="Helical" evidence="11">
    <location>
        <begin position="221"/>
        <end position="242"/>
    </location>
</feature>
<evidence type="ECO:0000256" key="2">
    <source>
        <dbReference type="ARBA" id="ARBA00007379"/>
    </source>
</evidence>
<dbReference type="Pfam" id="PF18075">
    <property type="entry name" value="FtsX_ECD"/>
    <property type="match status" value="1"/>
</dbReference>
<dbReference type="InterPro" id="IPR003838">
    <property type="entry name" value="ABC3_permease_C"/>
</dbReference>
<evidence type="ECO:0000256" key="9">
    <source>
        <dbReference type="ARBA" id="ARBA00023306"/>
    </source>
</evidence>
<comment type="subcellular location">
    <subcellularLocation>
        <location evidence="1">Cell membrane</location>
        <topology evidence="1">Multi-pass membrane protein</topology>
    </subcellularLocation>
</comment>
<comment type="similarity">
    <text evidence="2 10">Belongs to the ABC-4 integral membrane protein family. FtsX subfamily.</text>
</comment>
<dbReference type="PIRSF" id="PIRSF003097">
    <property type="entry name" value="FtsX"/>
    <property type="match status" value="1"/>
</dbReference>
<feature type="domain" description="ABC3 transporter permease C-terminal" evidence="12">
    <location>
        <begin position="178"/>
        <end position="298"/>
    </location>
</feature>
<evidence type="ECO:0000313" key="17">
    <source>
        <dbReference type="EMBL" id="RHL69215.1"/>
    </source>
</evidence>
<dbReference type="PANTHER" id="PTHR47755">
    <property type="entry name" value="CELL DIVISION PROTEIN FTSX"/>
    <property type="match status" value="1"/>
</dbReference>
<dbReference type="GO" id="GO:0005886">
    <property type="term" value="C:plasma membrane"/>
    <property type="evidence" value="ECO:0007669"/>
    <property type="project" value="UniProtKB-SubCell"/>
</dbReference>
<dbReference type="PANTHER" id="PTHR47755:SF1">
    <property type="entry name" value="CELL DIVISION PROTEIN FTSX"/>
    <property type="match status" value="1"/>
</dbReference>
<comment type="function">
    <text evidence="10">Part of the ABC transporter FtsEX involved in asymmetric cellular division facilitating the initiation of sporulation.</text>
</comment>
<organism evidence="15 19">
    <name type="scientific">Lachnospira eligens</name>
    <dbReference type="NCBI Taxonomy" id="39485"/>
    <lineage>
        <taxon>Bacteria</taxon>
        <taxon>Bacillati</taxon>
        <taxon>Bacillota</taxon>
        <taxon>Clostridia</taxon>
        <taxon>Lachnospirales</taxon>
        <taxon>Lachnospiraceae</taxon>
        <taxon>Lachnospira</taxon>
    </lineage>
</organism>
<reference evidence="18 19" key="1">
    <citation type="submission" date="2015-09" db="EMBL/GenBank/DDBJ databases">
        <authorList>
            <consortium name="Pathogen Informatics"/>
        </authorList>
    </citation>
    <scope>NUCLEOTIDE SEQUENCE [LARGE SCALE GENOMIC DNA]</scope>
    <source>
        <strain evidence="14 18">2789STDY5834875</strain>
        <strain evidence="15 19">2789STDY5834878</strain>
    </source>
</reference>
<dbReference type="OrthoDB" id="9812531at2"/>
<evidence type="ECO:0000256" key="6">
    <source>
        <dbReference type="ARBA" id="ARBA00022692"/>
    </source>
</evidence>
<gene>
    <name evidence="15" type="primary">ftsX</name>
    <name evidence="17" type="ORF">DW007_06685</name>
    <name evidence="14" type="ORF">ERS852490_01807</name>
    <name evidence="15" type="ORF">ERS852492_01172</name>
    <name evidence="16" type="ORF">GKE48_11465</name>
</gene>
<evidence type="ECO:0000313" key="19">
    <source>
        <dbReference type="Proteomes" id="UP000095780"/>
    </source>
</evidence>
<evidence type="ECO:0000313" key="15">
    <source>
        <dbReference type="EMBL" id="CUQ83341.1"/>
    </source>
</evidence>
<evidence type="ECO:0000256" key="8">
    <source>
        <dbReference type="ARBA" id="ARBA00023136"/>
    </source>
</evidence>
<dbReference type="PROSITE" id="PS51257">
    <property type="entry name" value="PROKAR_LIPOPROTEIN"/>
    <property type="match status" value="1"/>
</dbReference>
<dbReference type="InterPro" id="IPR004513">
    <property type="entry name" value="FtsX"/>
</dbReference>
<evidence type="ECO:0000313" key="20">
    <source>
        <dbReference type="Proteomes" id="UP000285201"/>
    </source>
</evidence>
<dbReference type="Proteomes" id="UP000481964">
    <property type="component" value="Unassembled WGS sequence"/>
</dbReference>
<evidence type="ECO:0000313" key="14">
    <source>
        <dbReference type="EMBL" id="CUQ77925.1"/>
    </source>
</evidence>
<keyword evidence="9 10" id="KW-0131">Cell cycle</keyword>
<evidence type="ECO:0000313" key="21">
    <source>
        <dbReference type="Proteomes" id="UP000481964"/>
    </source>
</evidence>
<dbReference type="EMBL" id="CZBU01000004">
    <property type="protein sequence ID" value="CUQ77925.1"/>
    <property type="molecule type" value="Genomic_DNA"/>
</dbReference>
<dbReference type="AlphaFoldDB" id="A0A174ZH80"/>
<evidence type="ECO:0000256" key="5">
    <source>
        <dbReference type="ARBA" id="ARBA00022618"/>
    </source>
</evidence>
<dbReference type="RefSeq" id="WP_022099086.1">
    <property type="nucleotide sequence ID" value="NZ_CABIXW010000003.1"/>
</dbReference>
<dbReference type="NCBIfam" id="NF038347">
    <property type="entry name" value="FtsX_Gpos"/>
    <property type="match status" value="1"/>
</dbReference>
<protein>
    <recommendedName>
        <fullName evidence="3 10">Cell division protein FtsX</fullName>
    </recommendedName>
</protein>
<dbReference type="EMBL" id="CZBV01000003">
    <property type="protein sequence ID" value="CUQ83341.1"/>
    <property type="molecule type" value="Genomic_DNA"/>
</dbReference>
<evidence type="ECO:0000256" key="10">
    <source>
        <dbReference type="PIRNR" id="PIRNR003097"/>
    </source>
</evidence>
<dbReference type="InterPro" id="IPR040690">
    <property type="entry name" value="FtsX_ECD"/>
</dbReference>
<evidence type="ECO:0000256" key="7">
    <source>
        <dbReference type="ARBA" id="ARBA00022989"/>
    </source>
</evidence>
<dbReference type="Gene3D" id="3.30.70.3040">
    <property type="match status" value="1"/>
</dbReference>
<feature type="domain" description="FtsX extracellular" evidence="13">
    <location>
        <begin position="60"/>
        <end position="155"/>
    </location>
</feature>